<dbReference type="AlphaFoldDB" id="A0A8C9PCD2"/>
<organism evidence="1 2">
    <name type="scientific">Spermophilus dauricus</name>
    <name type="common">Daurian ground squirrel</name>
    <dbReference type="NCBI Taxonomy" id="99837"/>
    <lineage>
        <taxon>Eukaryota</taxon>
        <taxon>Metazoa</taxon>
        <taxon>Chordata</taxon>
        <taxon>Craniata</taxon>
        <taxon>Vertebrata</taxon>
        <taxon>Euteleostomi</taxon>
        <taxon>Mammalia</taxon>
        <taxon>Eutheria</taxon>
        <taxon>Euarchontoglires</taxon>
        <taxon>Glires</taxon>
        <taxon>Rodentia</taxon>
        <taxon>Sciuromorpha</taxon>
        <taxon>Sciuridae</taxon>
        <taxon>Xerinae</taxon>
        <taxon>Marmotini</taxon>
        <taxon>Spermophilus</taxon>
    </lineage>
</organism>
<name>A0A8C9PCD2_SPEDA</name>
<evidence type="ECO:0000313" key="2">
    <source>
        <dbReference type="Proteomes" id="UP000694422"/>
    </source>
</evidence>
<accession>A0A8C9PCD2</accession>
<reference evidence="1" key="2">
    <citation type="submission" date="2025-09" db="UniProtKB">
        <authorList>
            <consortium name="Ensembl"/>
        </authorList>
    </citation>
    <scope>IDENTIFICATION</scope>
</reference>
<keyword evidence="2" id="KW-1185">Reference proteome</keyword>
<sequence length="152" mass="16535">MPGCAAGLSSRQDLVLGSPWSSPPLAPSPFLLYTNTDGNNFFQLLAEAGEACSLRSEGLLSPVAPVLLFWLQRLVPPYPRPLAVFLISCLPLWMRVLPFQFLCIGVSPSLIHHPGSSVPVLLCDGNVLVNCVSNRLCVYVCLWGWFVPFAGH</sequence>
<proteinExistence type="predicted"/>
<reference evidence="1" key="1">
    <citation type="submission" date="2025-08" db="UniProtKB">
        <authorList>
            <consortium name="Ensembl"/>
        </authorList>
    </citation>
    <scope>IDENTIFICATION</scope>
</reference>
<evidence type="ECO:0000313" key="1">
    <source>
        <dbReference type="Ensembl" id="ENSSDAP00000006341.1"/>
    </source>
</evidence>
<protein>
    <submittedName>
        <fullName evidence="1">Uncharacterized protein</fullName>
    </submittedName>
</protein>
<dbReference type="Proteomes" id="UP000694422">
    <property type="component" value="Unplaced"/>
</dbReference>
<dbReference type="Ensembl" id="ENSSDAT00000007239.1">
    <property type="protein sequence ID" value="ENSSDAP00000006341.1"/>
    <property type="gene ID" value="ENSSDAG00000005868.1"/>
</dbReference>